<accession>A0A6J7JD42</accession>
<dbReference type="PANTHER" id="PTHR42870">
    <property type="entry name" value="ACETYL-COA C-ACETYLTRANSFERASE"/>
    <property type="match status" value="1"/>
</dbReference>
<dbReference type="InterPro" id="IPR055140">
    <property type="entry name" value="Thiolase_C_2"/>
</dbReference>
<sequence>MSARTLRGSVVVAGIGETGYHKRGQSPDPEFVMALQAILAACADAGIDPHDIDGFASYAGDRNEPTRLASALGCHSLRFSNMQWGGGGAGGSAAVANAAAAIACGMAECIVVFRALAQGQFGRFGAAPPTPVVSGGAALSYPYGLLSPAQQFAMRMPRLVHEHGVNLGTQKAVALASYHHAQQNPRAVMHGRPLTPEAYDESRWIVEPWHLFDCCMENDGAAALILVAAERADEFAHRPCYLLGAAQGAGFREGTNHYAPNYASACFTSLAPRLYDMAGVSPSDVDVVQSYENFTGGVVMSLIEHGFCSYDEAGSFLTFDNLIAPTGALPLNTSGGNLAECYVHGFELQIEAVRQIRGTSTNQVPGVDVSLVASGPMVVPASDLIFGSTEALG</sequence>
<dbReference type="GO" id="GO:0016746">
    <property type="term" value="F:acyltransferase activity"/>
    <property type="evidence" value="ECO:0007669"/>
    <property type="project" value="InterPro"/>
</dbReference>
<reference evidence="2" key="1">
    <citation type="submission" date="2020-05" db="EMBL/GenBank/DDBJ databases">
        <authorList>
            <person name="Chiriac C."/>
            <person name="Salcher M."/>
            <person name="Ghai R."/>
            <person name="Kavagutti S V."/>
        </authorList>
    </citation>
    <scope>NUCLEOTIDE SEQUENCE</scope>
</reference>
<dbReference type="SUPFAM" id="SSF53901">
    <property type="entry name" value="Thiolase-like"/>
    <property type="match status" value="2"/>
</dbReference>
<dbReference type="EMBL" id="CAFBMH010000228">
    <property type="protein sequence ID" value="CAB4940647.1"/>
    <property type="molecule type" value="Genomic_DNA"/>
</dbReference>
<dbReference type="Gene3D" id="3.40.47.10">
    <property type="match status" value="1"/>
</dbReference>
<protein>
    <submittedName>
        <fullName evidence="2">Unannotated protein</fullName>
    </submittedName>
</protein>
<dbReference type="Pfam" id="PF22691">
    <property type="entry name" value="Thiolase_C_1"/>
    <property type="match status" value="1"/>
</dbReference>
<feature type="domain" description="Thiolase C-terminal" evidence="1">
    <location>
        <begin position="260"/>
        <end position="375"/>
    </location>
</feature>
<evidence type="ECO:0000259" key="1">
    <source>
        <dbReference type="Pfam" id="PF22691"/>
    </source>
</evidence>
<gene>
    <name evidence="2" type="ORF">UFOPK3543_03231</name>
</gene>
<dbReference type="PANTHER" id="PTHR42870:SF1">
    <property type="entry name" value="NON-SPECIFIC LIPID-TRANSFER PROTEIN-LIKE 2"/>
    <property type="match status" value="1"/>
</dbReference>
<organism evidence="2">
    <name type="scientific">freshwater metagenome</name>
    <dbReference type="NCBI Taxonomy" id="449393"/>
    <lineage>
        <taxon>unclassified sequences</taxon>
        <taxon>metagenomes</taxon>
        <taxon>ecological metagenomes</taxon>
    </lineage>
</organism>
<dbReference type="InterPro" id="IPR016039">
    <property type="entry name" value="Thiolase-like"/>
</dbReference>
<evidence type="ECO:0000313" key="2">
    <source>
        <dbReference type="EMBL" id="CAB4940647.1"/>
    </source>
</evidence>
<proteinExistence type="predicted"/>
<name>A0A6J7JD42_9ZZZZ</name>
<dbReference type="AlphaFoldDB" id="A0A6J7JD42"/>
<dbReference type="CDD" id="cd00829">
    <property type="entry name" value="SCP-x_thiolase"/>
    <property type="match status" value="1"/>
</dbReference>